<accession>A0A6J7ANR4</accession>
<evidence type="ECO:0000313" key="1">
    <source>
        <dbReference type="EMBL" id="CAB4834592.1"/>
    </source>
</evidence>
<name>A0A6J7ANR4_9ZZZZ</name>
<dbReference type="AlphaFoldDB" id="A0A6J7ANR4"/>
<organism evidence="1">
    <name type="scientific">freshwater metagenome</name>
    <dbReference type="NCBI Taxonomy" id="449393"/>
    <lineage>
        <taxon>unclassified sequences</taxon>
        <taxon>metagenomes</taxon>
        <taxon>ecological metagenomes</taxon>
    </lineage>
</organism>
<dbReference type="EMBL" id="CAFABK010000098">
    <property type="protein sequence ID" value="CAB4834592.1"/>
    <property type="molecule type" value="Genomic_DNA"/>
</dbReference>
<proteinExistence type="predicted"/>
<dbReference type="InterPro" id="IPR009241">
    <property type="entry name" value="HigB-like"/>
</dbReference>
<reference evidence="1" key="1">
    <citation type="submission" date="2020-05" db="EMBL/GenBank/DDBJ databases">
        <authorList>
            <person name="Chiriac C."/>
            <person name="Salcher M."/>
            <person name="Ghai R."/>
            <person name="Kavagutti S V."/>
        </authorList>
    </citation>
    <scope>NUCLEOTIDE SEQUENCE</scope>
</reference>
<dbReference type="Pfam" id="PF05973">
    <property type="entry name" value="Gp49"/>
    <property type="match status" value="1"/>
</dbReference>
<protein>
    <submittedName>
        <fullName evidence="1">Unannotated protein</fullName>
    </submittedName>
</protein>
<sequence>MTWTISFYVDEYGRVPVDRWLNELSPAKRELVASFVAETVEVRGPMLLETPLLKSLGSGLSELRIRGRLSGVGQEALLRVFVHFHGSRQVLILGGYDKGRDPSKRRQQLEIATARGRLREFGQH</sequence>
<gene>
    <name evidence="1" type="ORF">UFOPK3204_01541</name>
</gene>